<dbReference type="eggNOG" id="COG0537">
    <property type="taxonomic scope" value="Bacteria"/>
</dbReference>
<evidence type="ECO:0000256" key="2">
    <source>
        <dbReference type="PIRSR" id="PIRSR601310-3"/>
    </source>
</evidence>
<dbReference type="EMBL" id="CP003746">
    <property type="protein sequence ID" value="AFU97246.1"/>
    <property type="molecule type" value="Genomic_DNA"/>
</dbReference>
<dbReference type="PROSITE" id="PS51084">
    <property type="entry name" value="HIT_2"/>
    <property type="match status" value="1"/>
</dbReference>
<keyword evidence="6" id="KW-1185">Reference proteome</keyword>
<dbReference type="PRINTS" id="PR00332">
    <property type="entry name" value="HISTRIAD"/>
</dbReference>
<dbReference type="Gene3D" id="3.30.428.10">
    <property type="entry name" value="HIT-like"/>
    <property type="match status" value="1"/>
</dbReference>
<dbReference type="PROSITE" id="PS00892">
    <property type="entry name" value="HIT_1"/>
    <property type="match status" value="1"/>
</dbReference>
<dbReference type="Pfam" id="PF01230">
    <property type="entry name" value="HIT"/>
    <property type="match status" value="1"/>
</dbReference>
<gene>
    <name evidence="5" type="ordered locus">M5M_00025</name>
</gene>
<dbReference type="AlphaFoldDB" id="K4KEB4"/>
<dbReference type="InterPro" id="IPR001310">
    <property type="entry name" value="Histidine_triad_HIT"/>
</dbReference>
<evidence type="ECO:0000313" key="5">
    <source>
        <dbReference type="EMBL" id="AFU97246.1"/>
    </source>
</evidence>
<dbReference type="Proteomes" id="UP000000466">
    <property type="component" value="Chromosome"/>
</dbReference>
<organism evidence="5 6">
    <name type="scientific">Simiduia agarivorans (strain DSM 21679 / JCM 13881 / BCRC 17597 / SA1)</name>
    <dbReference type="NCBI Taxonomy" id="1117647"/>
    <lineage>
        <taxon>Bacteria</taxon>
        <taxon>Pseudomonadati</taxon>
        <taxon>Pseudomonadota</taxon>
        <taxon>Gammaproteobacteria</taxon>
        <taxon>Cellvibrionales</taxon>
        <taxon>Cellvibrionaceae</taxon>
        <taxon>Simiduia</taxon>
    </lineage>
</organism>
<dbReference type="HOGENOM" id="CLU_056776_8_1_6"/>
<feature type="active site" description="Tele-AMP-histidine intermediate" evidence="1">
    <location>
        <position position="100"/>
    </location>
</feature>
<protein>
    <recommendedName>
        <fullName evidence="4">HIT domain-containing protein</fullName>
    </recommendedName>
</protein>
<accession>K4KEB4</accession>
<dbReference type="STRING" id="1117647.M5M_00025"/>
<evidence type="ECO:0000256" key="1">
    <source>
        <dbReference type="PIRSR" id="PIRSR601310-1"/>
    </source>
</evidence>
<dbReference type="SUPFAM" id="SSF54197">
    <property type="entry name" value="HIT-like"/>
    <property type="match status" value="1"/>
</dbReference>
<proteinExistence type="predicted"/>
<feature type="short sequence motif" description="Histidine triad motif" evidence="2 3">
    <location>
        <begin position="98"/>
        <end position="102"/>
    </location>
</feature>
<dbReference type="InterPro" id="IPR019808">
    <property type="entry name" value="Histidine_triad_CS"/>
</dbReference>
<dbReference type="RefSeq" id="WP_015045419.1">
    <property type="nucleotide sequence ID" value="NC_018868.3"/>
</dbReference>
<dbReference type="GO" id="GO:0003824">
    <property type="term" value="F:catalytic activity"/>
    <property type="evidence" value="ECO:0007669"/>
    <property type="project" value="InterPro"/>
</dbReference>
<dbReference type="CDD" id="cd01276">
    <property type="entry name" value="PKCI_related"/>
    <property type="match status" value="1"/>
</dbReference>
<reference evidence="5 6" key="1">
    <citation type="journal article" date="2013" name="Genome Announc.">
        <title>Complete genome sequence of Simiduia agarivorans SA1(T), a marine bacterium able to degrade a variety of polysaccharides.</title>
        <authorList>
            <person name="Lin S.Y."/>
            <person name="Shieh W.Y."/>
            <person name="Chen J.S."/>
            <person name="Tang S.L."/>
        </authorList>
    </citation>
    <scope>NUCLEOTIDE SEQUENCE [LARGE SCALE GENOMIC DNA]</scope>
    <source>
        <strain evidence="6">DSM 21679 / JCM 13881 / BCRC 17597 / SA1</strain>
    </source>
</reference>
<evidence type="ECO:0000259" key="4">
    <source>
        <dbReference type="PROSITE" id="PS51084"/>
    </source>
</evidence>
<dbReference type="KEGG" id="saga:M5M_00025"/>
<sequence>MQGDTIFGKIVRGEIPTDFVYQDDLCVCIKDINPQAPVHLLVIPRKPIARLVDASPEDQALLGHLMLKAGEIARSAGCGDAFRLVINNGEQAGQTVFHLHLHILGNKVYTESGLGM</sequence>
<dbReference type="InterPro" id="IPR036265">
    <property type="entry name" value="HIT-like_sf"/>
</dbReference>
<evidence type="ECO:0000313" key="6">
    <source>
        <dbReference type="Proteomes" id="UP000000466"/>
    </source>
</evidence>
<dbReference type="OrthoDB" id="9784774at2"/>
<feature type="domain" description="HIT" evidence="4">
    <location>
        <begin position="6"/>
        <end position="114"/>
    </location>
</feature>
<dbReference type="PANTHER" id="PTHR23089">
    <property type="entry name" value="HISTIDINE TRIAD HIT PROTEIN"/>
    <property type="match status" value="1"/>
</dbReference>
<dbReference type="InterPro" id="IPR011146">
    <property type="entry name" value="HIT-like"/>
</dbReference>
<evidence type="ECO:0000256" key="3">
    <source>
        <dbReference type="PROSITE-ProRule" id="PRU00464"/>
    </source>
</evidence>
<name>K4KEB4_SIMAS</name>